<dbReference type="InterPro" id="IPR051025">
    <property type="entry name" value="RhoGAP"/>
</dbReference>
<dbReference type="AlphaFoldDB" id="A0A2J6RH78"/>
<dbReference type="InterPro" id="IPR008936">
    <property type="entry name" value="Rho_GTPase_activation_prot"/>
</dbReference>
<dbReference type="PROSITE" id="PS50238">
    <property type="entry name" value="RHOGAP"/>
    <property type="match status" value="1"/>
</dbReference>
<feature type="region of interest" description="Disordered" evidence="2">
    <location>
        <begin position="45"/>
        <end position="67"/>
    </location>
</feature>
<gene>
    <name evidence="4" type="ORF">L207DRAFT_431465</name>
</gene>
<dbReference type="GO" id="GO:0005938">
    <property type="term" value="C:cell cortex"/>
    <property type="evidence" value="ECO:0007669"/>
    <property type="project" value="TreeGrafter"/>
</dbReference>
<dbReference type="Proteomes" id="UP000235786">
    <property type="component" value="Unassembled WGS sequence"/>
</dbReference>
<feature type="domain" description="Rho-GAP" evidence="3">
    <location>
        <begin position="109"/>
        <end position="318"/>
    </location>
</feature>
<proteinExistence type="predicted"/>
<keyword evidence="5" id="KW-1185">Reference proteome</keyword>
<reference evidence="4 5" key="1">
    <citation type="submission" date="2016-04" db="EMBL/GenBank/DDBJ databases">
        <title>A degradative enzymes factory behind the ericoid mycorrhizal symbiosis.</title>
        <authorList>
            <consortium name="DOE Joint Genome Institute"/>
            <person name="Martino E."/>
            <person name="Morin E."/>
            <person name="Grelet G."/>
            <person name="Kuo A."/>
            <person name="Kohler A."/>
            <person name="Daghino S."/>
            <person name="Barry K."/>
            <person name="Choi C."/>
            <person name="Cichocki N."/>
            <person name="Clum A."/>
            <person name="Copeland A."/>
            <person name="Hainaut M."/>
            <person name="Haridas S."/>
            <person name="Labutti K."/>
            <person name="Lindquist E."/>
            <person name="Lipzen A."/>
            <person name="Khouja H.-R."/>
            <person name="Murat C."/>
            <person name="Ohm R."/>
            <person name="Olson A."/>
            <person name="Spatafora J."/>
            <person name="Veneault-Fourrey C."/>
            <person name="Henrissat B."/>
            <person name="Grigoriev I."/>
            <person name="Martin F."/>
            <person name="Perotto S."/>
        </authorList>
    </citation>
    <scope>NUCLEOTIDE SEQUENCE [LARGE SCALE GENOMIC DNA]</scope>
    <source>
        <strain evidence="4 5">F</strain>
    </source>
</reference>
<dbReference type="SUPFAM" id="SSF48350">
    <property type="entry name" value="GTPase activation domain, GAP"/>
    <property type="match status" value="1"/>
</dbReference>
<evidence type="ECO:0000256" key="1">
    <source>
        <dbReference type="ARBA" id="ARBA00022468"/>
    </source>
</evidence>
<dbReference type="InterPro" id="IPR000198">
    <property type="entry name" value="RhoGAP_dom"/>
</dbReference>
<sequence>MLSGLSLADNISIIAVQALPVYEQDLSNGDLYTFGDFTGTEIGSRDVSQINSDKKQSSEKAPSPSRKALKSWWARRKTPSQANAGSLDVTKAVFGVPLHESVAYANTPISLTDAEGKSYIYGYLPIVVAKIGVYIKKNGRTCEDIFARSGSAVRVHELETIFDSPPRYGKGKGIDWTKDRYSVYDAAGCLLRYLKRLPEPVIPCCVYDNFTSILGPIVYENDKGYDRDAFSTEVAIPAMSQFIAELPPLNRQLLVYLLDATAVFASYSHTNKMTFERIVAAFQPSLLAREANVGMSVLDHIRAADTLAFMIEYEEEFLIKSLEAAANDTATTTADEATPTSEP</sequence>
<name>A0A2J6RH78_HYAVF</name>
<dbReference type="SMART" id="SM00324">
    <property type="entry name" value="RhoGAP"/>
    <property type="match status" value="1"/>
</dbReference>
<dbReference type="PANTHER" id="PTHR15228:SF25">
    <property type="entry name" value="F-BAR DOMAIN-CONTAINING PROTEIN"/>
    <property type="match status" value="1"/>
</dbReference>
<keyword evidence="1" id="KW-0343">GTPase activation</keyword>
<protein>
    <submittedName>
        <fullName evidence="4">Rho GTPase activation protein</fullName>
    </submittedName>
</protein>
<dbReference type="EMBL" id="KZ613948">
    <property type="protein sequence ID" value="PMD37881.1"/>
    <property type="molecule type" value="Genomic_DNA"/>
</dbReference>
<dbReference type="GO" id="GO:0060237">
    <property type="term" value="P:regulation of fungal-type cell wall organization"/>
    <property type="evidence" value="ECO:0007669"/>
    <property type="project" value="TreeGrafter"/>
</dbReference>
<evidence type="ECO:0000256" key="2">
    <source>
        <dbReference type="SAM" id="MobiDB-lite"/>
    </source>
</evidence>
<dbReference type="Pfam" id="PF00620">
    <property type="entry name" value="RhoGAP"/>
    <property type="match status" value="1"/>
</dbReference>
<dbReference type="GO" id="GO:0007165">
    <property type="term" value="P:signal transduction"/>
    <property type="evidence" value="ECO:0007669"/>
    <property type="project" value="InterPro"/>
</dbReference>
<evidence type="ECO:0000313" key="5">
    <source>
        <dbReference type="Proteomes" id="UP000235786"/>
    </source>
</evidence>
<dbReference type="Gene3D" id="1.10.555.10">
    <property type="entry name" value="Rho GTPase activation protein"/>
    <property type="match status" value="1"/>
</dbReference>
<evidence type="ECO:0000313" key="4">
    <source>
        <dbReference type="EMBL" id="PMD37881.1"/>
    </source>
</evidence>
<dbReference type="STRING" id="1149755.A0A2J6RH78"/>
<dbReference type="OrthoDB" id="19923at2759"/>
<dbReference type="PANTHER" id="PTHR15228">
    <property type="entry name" value="SPERMATHECAL PHYSIOLOGY VARIANT"/>
    <property type="match status" value="1"/>
</dbReference>
<dbReference type="GO" id="GO:0005096">
    <property type="term" value="F:GTPase activator activity"/>
    <property type="evidence" value="ECO:0007669"/>
    <property type="project" value="UniProtKB-KW"/>
</dbReference>
<evidence type="ECO:0000259" key="3">
    <source>
        <dbReference type="PROSITE" id="PS50238"/>
    </source>
</evidence>
<organism evidence="4 5">
    <name type="scientific">Hyaloscypha variabilis (strain UAMH 11265 / GT02V1 / F)</name>
    <name type="common">Meliniomyces variabilis</name>
    <dbReference type="NCBI Taxonomy" id="1149755"/>
    <lineage>
        <taxon>Eukaryota</taxon>
        <taxon>Fungi</taxon>
        <taxon>Dikarya</taxon>
        <taxon>Ascomycota</taxon>
        <taxon>Pezizomycotina</taxon>
        <taxon>Leotiomycetes</taxon>
        <taxon>Helotiales</taxon>
        <taxon>Hyaloscyphaceae</taxon>
        <taxon>Hyaloscypha</taxon>
        <taxon>Hyaloscypha variabilis</taxon>
    </lineage>
</organism>
<accession>A0A2J6RH78</accession>